<feature type="non-terminal residue" evidence="1">
    <location>
        <position position="62"/>
    </location>
</feature>
<proteinExistence type="predicted"/>
<reference evidence="1 2" key="1">
    <citation type="journal article" date="2016" name="Nat. Commun.">
        <title>Genomes of cryptic chimpanzee Plasmodium species reveal key evolutionary events leading to human malaria.</title>
        <authorList>
            <person name="Sundararaman S.A."/>
            <person name="Plenderleith L.J."/>
            <person name="Liu W."/>
            <person name="Loy D.E."/>
            <person name="Learn G.H."/>
            <person name="Li Y."/>
            <person name="Shaw K.S."/>
            <person name="Ayouba A."/>
            <person name="Peeters M."/>
            <person name="Speede S."/>
            <person name="Shaw G.M."/>
            <person name="Bushman F.D."/>
            <person name="Brisson D."/>
            <person name="Rayner J.C."/>
            <person name="Sharp P.M."/>
            <person name="Hahn B.H."/>
        </authorList>
    </citation>
    <scope>NUCLEOTIDE SEQUENCE [LARGE SCALE GENOMIC DNA]</scope>
    <source>
        <strain evidence="1 2">SY75</strain>
    </source>
</reference>
<keyword evidence="1" id="KW-0418">Kinase</keyword>
<evidence type="ECO:0000313" key="2">
    <source>
        <dbReference type="Proteomes" id="UP000076004"/>
    </source>
</evidence>
<dbReference type="GO" id="GO:0016301">
    <property type="term" value="F:kinase activity"/>
    <property type="evidence" value="ECO:0007669"/>
    <property type="project" value="UniProtKB-KW"/>
</dbReference>
<dbReference type="GeneID" id="29778006"/>
<dbReference type="RefSeq" id="XP_018640160.1">
    <property type="nucleotide sequence ID" value="XM_018787418.1"/>
</dbReference>
<feature type="non-terminal residue" evidence="1">
    <location>
        <position position="1"/>
    </location>
</feature>
<organism evidence="1 2">
    <name type="scientific">Plasmodium gaboni</name>
    <dbReference type="NCBI Taxonomy" id="647221"/>
    <lineage>
        <taxon>Eukaryota</taxon>
        <taxon>Sar</taxon>
        <taxon>Alveolata</taxon>
        <taxon>Apicomplexa</taxon>
        <taxon>Aconoidasida</taxon>
        <taxon>Haemosporida</taxon>
        <taxon>Plasmodiidae</taxon>
        <taxon>Plasmodium</taxon>
        <taxon>Plasmodium (Laverania)</taxon>
    </lineage>
</organism>
<dbReference type="Proteomes" id="UP000076004">
    <property type="component" value="Chromosome 13"/>
</dbReference>
<keyword evidence="1" id="KW-0808">Transferase</keyword>
<dbReference type="VEuPathDB" id="PlasmoDB:PGSY75_1337100"/>
<dbReference type="AlphaFoldDB" id="A0A151LDV1"/>
<comment type="caution">
    <text evidence="1">The sequence shown here is derived from an EMBL/GenBank/DDBJ whole genome shotgun (WGS) entry which is preliminary data.</text>
</comment>
<gene>
    <name evidence="1" type="ORF">PGSY75_1337100</name>
</gene>
<dbReference type="EMBL" id="LVLB01000014">
    <property type="protein sequence ID" value="KYN97155.1"/>
    <property type="molecule type" value="Genomic_DNA"/>
</dbReference>
<name>A0A151LDV1_9APIC</name>
<accession>A0A151LDV1</accession>
<protein>
    <submittedName>
        <fullName evidence="1">Protein kinase 6</fullName>
    </submittedName>
</protein>
<sequence>LELIYLLLGDKDNLTSVDKERNDMFPYFEINMLKDAIDDEHTVDLISKMLIYDPNYRISAKE</sequence>
<evidence type="ECO:0000313" key="1">
    <source>
        <dbReference type="EMBL" id="KYN97155.1"/>
    </source>
</evidence>